<reference evidence="6 7" key="1">
    <citation type="submission" date="2018-11" db="EMBL/GenBank/DDBJ databases">
        <title>Genome sequence of Apiotrichum porosum DSM 27194.</title>
        <authorList>
            <person name="Aliyu H."/>
            <person name="Gorte O."/>
            <person name="Ochsenreither K."/>
        </authorList>
    </citation>
    <scope>NUCLEOTIDE SEQUENCE [LARGE SCALE GENOMIC DNA]</scope>
    <source>
        <strain evidence="6 7">DSM 27194</strain>
    </source>
</reference>
<dbReference type="STRING" id="105984.A0A427Y4G2"/>
<protein>
    <recommendedName>
        <fullName evidence="5">NADH:flavin oxidoreductase/NADH oxidase N-terminal domain-containing protein</fullName>
    </recommendedName>
</protein>
<dbReference type="InterPro" id="IPR001155">
    <property type="entry name" value="OxRdtase_FMN_N"/>
</dbReference>
<dbReference type="Gene3D" id="3.20.20.70">
    <property type="entry name" value="Aldolase class I"/>
    <property type="match status" value="2"/>
</dbReference>
<dbReference type="PANTHER" id="PTHR43656:SF2">
    <property type="entry name" value="BINDING OXIDOREDUCTASE, PUTATIVE (AFU_ORTHOLOGUE AFUA_2G08260)-RELATED"/>
    <property type="match status" value="1"/>
</dbReference>
<dbReference type="Proteomes" id="UP000279236">
    <property type="component" value="Unassembled WGS sequence"/>
</dbReference>
<evidence type="ECO:0000313" key="7">
    <source>
        <dbReference type="Proteomes" id="UP000279236"/>
    </source>
</evidence>
<gene>
    <name evidence="6" type="ORF">EHS24_004142</name>
</gene>
<dbReference type="GO" id="GO:0010181">
    <property type="term" value="F:FMN binding"/>
    <property type="evidence" value="ECO:0007669"/>
    <property type="project" value="InterPro"/>
</dbReference>
<dbReference type="GO" id="GO:0016491">
    <property type="term" value="F:oxidoreductase activity"/>
    <property type="evidence" value="ECO:0007669"/>
    <property type="project" value="UniProtKB-KW"/>
</dbReference>
<dbReference type="OrthoDB" id="1663137at2759"/>
<accession>A0A427Y4G2</accession>
<feature type="domain" description="NADH:flavin oxidoreductase/NADH oxidase N-terminal" evidence="5">
    <location>
        <begin position="16"/>
        <end position="212"/>
    </location>
</feature>
<organism evidence="6 7">
    <name type="scientific">Apiotrichum porosum</name>
    <dbReference type="NCBI Taxonomy" id="105984"/>
    <lineage>
        <taxon>Eukaryota</taxon>
        <taxon>Fungi</taxon>
        <taxon>Dikarya</taxon>
        <taxon>Basidiomycota</taxon>
        <taxon>Agaricomycotina</taxon>
        <taxon>Tremellomycetes</taxon>
        <taxon>Trichosporonales</taxon>
        <taxon>Trichosporonaceae</taxon>
        <taxon>Apiotrichum</taxon>
    </lineage>
</organism>
<sequence length="437" mass="47281">MVGGELPDDDIALIATPLQLPNGVVIPNRLVKASMEEGITGGLPGKRHRRLYRRWGKGGWGGVMTGNVAVDSSQPATPHDLRVYDSPHTTPLYCELHDALLADAPEPRPLTLVQLSHAGMQSSATFGLARAPWVPALAPVSDRPSLGRGPFAWFLERAFWPTKSRAVVDRAEWLDIAGKFVDAAQTMEEAGWGGVQVHSAHGYLLAEYLSPLQFVKSVKINCSDFVQGGLDEEQAAEVIREVVSWKLVDILEVSGGTYSNPAFTDPPPANARESLFSYFTQALIPTLPPVPHGPAIMLTGGLHDRALIASCIRSRACDLVGIARAAALVPDLPHRVLLNQDLDASKARVNVAAIPHGDLVKCVLGGGGMSGLSPGRIKLVGASVSTFWFEWQMAAIGRGEDPDPALDWISGIFHNWLWYDLCSGGPVGWYKRWMGEW</sequence>
<keyword evidence="3" id="KW-0288">FMN</keyword>
<keyword evidence="4" id="KW-0560">Oxidoreductase</keyword>
<dbReference type="Pfam" id="PF00724">
    <property type="entry name" value="Oxidored_FMN"/>
    <property type="match status" value="1"/>
</dbReference>
<keyword evidence="2" id="KW-0285">Flavoprotein</keyword>
<dbReference type="InterPro" id="IPR013785">
    <property type="entry name" value="Aldolase_TIM"/>
</dbReference>
<comment type="similarity">
    <text evidence="1">Belongs to the NADH:flavin oxidoreductase/NADH oxidase family.</text>
</comment>
<dbReference type="InterPro" id="IPR051799">
    <property type="entry name" value="NADH_flavin_oxidoreductase"/>
</dbReference>
<dbReference type="GeneID" id="39588685"/>
<dbReference type="EMBL" id="RSCE01000002">
    <property type="protein sequence ID" value="RSH85955.1"/>
    <property type="molecule type" value="Genomic_DNA"/>
</dbReference>
<dbReference type="PANTHER" id="PTHR43656">
    <property type="entry name" value="BINDING OXIDOREDUCTASE, PUTATIVE (AFU_ORTHOLOGUE AFUA_2G08260)-RELATED"/>
    <property type="match status" value="1"/>
</dbReference>
<evidence type="ECO:0000256" key="4">
    <source>
        <dbReference type="ARBA" id="ARBA00023002"/>
    </source>
</evidence>
<evidence type="ECO:0000256" key="2">
    <source>
        <dbReference type="ARBA" id="ARBA00022630"/>
    </source>
</evidence>
<evidence type="ECO:0000259" key="5">
    <source>
        <dbReference type="Pfam" id="PF00724"/>
    </source>
</evidence>
<comment type="caution">
    <text evidence="6">The sequence shown here is derived from an EMBL/GenBank/DDBJ whole genome shotgun (WGS) entry which is preliminary data.</text>
</comment>
<dbReference type="AlphaFoldDB" id="A0A427Y4G2"/>
<dbReference type="RefSeq" id="XP_028478740.1">
    <property type="nucleotide sequence ID" value="XM_028619768.1"/>
</dbReference>
<evidence type="ECO:0000313" key="6">
    <source>
        <dbReference type="EMBL" id="RSH85955.1"/>
    </source>
</evidence>
<dbReference type="SUPFAM" id="SSF51395">
    <property type="entry name" value="FMN-linked oxidoreductases"/>
    <property type="match status" value="1"/>
</dbReference>
<evidence type="ECO:0000256" key="1">
    <source>
        <dbReference type="ARBA" id="ARBA00005979"/>
    </source>
</evidence>
<proteinExistence type="inferred from homology"/>
<evidence type="ECO:0000256" key="3">
    <source>
        <dbReference type="ARBA" id="ARBA00022643"/>
    </source>
</evidence>
<name>A0A427Y4G2_9TREE</name>
<keyword evidence="7" id="KW-1185">Reference proteome</keyword>